<dbReference type="Proteomes" id="UP001270362">
    <property type="component" value="Unassembled WGS sequence"/>
</dbReference>
<reference evidence="2" key="2">
    <citation type="submission" date="2023-06" db="EMBL/GenBank/DDBJ databases">
        <authorList>
            <consortium name="Lawrence Berkeley National Laboratory"/>
            <person name="Haridas S."/>
            <person name="Hensen N."/>
            <person name="Bonometti L."/>
            <person name="Westerberg I."/>
            <person name="Brannstrom I.O."/>
            <person name="Guillou S."/>
            <person name="Cros-Aarteil S."/>
            <person name="Calhoun S."/>
            <person name="Kuo A."/>
            <person name="Mondo S."/>
            <person name="Pangilinan J."/>
            <person name="Riley R."/>
            <person name="Labutti K."/>
            <person name="Andreopoulos B."/>
            <person name="Lipzen A."/>
            <person name="Chen C."/>
            <person name="Yanf M."/>
            <person name="Daum C."/>
            <person name="Ng V."/>
            <person name="Clum A."/>
            <person name="Steindorff A."/>
            <person name="Ohm R."/>
            <person name="Martin F."/>
            <person name="Silar P."/>
            <person name="Natvig D."/>
            <person name="Lalanne C."/>
            <person name="Gautier V."/>
            <person name="Ament-Velasquez S.L."/>
            <person name="Kruys A."/>
            <person name="Hutchinson M.I."/>
            <person name="Powell A.J."/>
            <person name="Barry K."/>
            <person name="Miller A.N."/>
            <person name="Grigoriev I.V."/>
            <person name="Debuchy R."/>
            <person name="Gladieux P."/>
            <person name="Thoren M.H."/>
            <person name="Johannesson H."/>
        </authorList>
    </citation>
    <scope>NUCLEOTIDE SEQUENCE</scope>
    <source>
        <strain evidence="2">CBS 314.62</strain>
    </source>
</reference>
<keyword evidence="3" id="KW-1185">Reference proteome</keyword>
<feature type="region of interest" description="Disordered" evidence="1">
    <location>
        <begin position="279"/>
        <end position="299"/>
    </location>
</feature>
<evidence type="ECO:0000313" key="3">
    <source>
        <dbReference type="Proteomes" id="UP001270362"/>
    </source>
</evidence>
<sequence>MLLKVPGHDRTRNGSMIRTTLGCVRRGLVNPARPGPGPGPDAIWPRCYSDSKPQPEFEIDDVRPGSIPSPALLIQTYENPDAVKPGPWILRKAAELNLGFPNHVRIVKGQDNGAAVKALVSSKHCISSFHMKYFTQLTHALTDKYFALYQAKMDKPLWLQLQILTAGTNCKSVVRTTSRKMLKEAFIRALKANGYDPWGRANGEDAVEDLYGTVKLQIVRPKEVAQTKPEDLVAFLTPLISGQIKASLLKGSAFRRPVSGRHSTPKTELDRELQRQGWPYKKEYNKRPSRDRQAWLVKP</sequence>
<organism evidence="2 3">
    <name type="scientific">Podospora appendiculata</name>
    <dbReference type="NCBI Taxonomy" id="314037"/>
    <lineage>
        <taxon>Eukaryota</taxon>
        <taxon>Fungi</taxon>
        <taxon>Dikarya</taxon>
        <taxon>Ascomycota</taxon>
        <taxon>Pezizomycotina</taxon>
        <taxon>Sordariomycetes</taxon>
        <taxon>Sordariomycetidae</taxon>
        <taxon>Sordariales</taxon>
        <taxon>Podosporaceae</taxon>
        <taxon>Podospora</taxon>
    </lineage>
</organism>
<protein>
    <submittedName>
        <fullName evidence="2">Uncharacterized protein</fullName>
    </submittedName>
</protein>
<reference evidence="2" key="1">
    <citation type="journal article" date="2023" name="Mol. Phylogenet. Evol.">
        <title>Genome-scale phylogeny and comparative genomics of the fungal order Sordariales.</title>
        <authorList>
            <person name="Hensen N."/>
            <person name="Bonometti L."/>
            <person name="Westerberg I."/>
            <person name="Brannstrom I.O."/>
            <person name="Guillou S."/>
            <person name="Cros-Aarteil S."/>
            <person name="Calhoun S."/>
            <person name="Haridas S."/>
            <person name="Kuo A."/>
            <person name="Mondo S."/>
            <person name="Pangilinan J."/>
            <person name="Riley R."/>
            <person name="LaButti K."/>
            <person name="Andreopoulos B."/>
            <person name="Lipzen A."/>
            <person name="Chen C."/>
            <person name="Yan M."/>
            <person name="Daum C."/>
            <person name="Ng V."/>
            <person name="Clum A."/>
            <person name="Steindorff A."/>
            <person name="Ohm R.A."/>
            <person name="Martin F."/>
            <person name="Silar P."/>
            <person name="Natvig D.O."/>
            <person name="Lalanne C."/>
            <person name="Gautier V."/>
            <person name="Ament-Velasquez S.L."/>
            <person name="Kruys A."/>
            <person name="Hutchinson M.I."/>
            <person name="Powell A.J."/>
            <person name="Barry K."/>
            <person name="Miller A.N."/>
            <person name="Grigoriev I.V."/>
            <person name="Debuchy R."/>
            <person name="Gladieux P."/>
            <person name="Hiltunen Thoren M."/>
            <person name="Johannesson H."/>
        </authorList>
    </citation>
    <scope>NUCLEOTIDE SEQUENCE</scope>
    <source>
        <strain evidence="2">CBS 314.62</strain>
    </source>
</reference>
<dbReference type="AlphaFoldDB" id="A0AAE0XID3"/>
<comment type="caution">
    <text evidence="2">The sequence shown here is derived from an EMBL/GenBank/DDBJ whole genome shotgun (WGS) entry which is preliminary data.</text>
</comment>
<gene>
    <name evidence="2" type="ORF">B0T22DRAFT_437110</name>
</gene>
<accession>A0AAE0XID3</accession>
<feature type="compositionally biased region" description="Basic and acidic residues" evidence="1">
    <location>
        <begin position="279"/>
        <end position="293"/>
    </location>
</feature>
<evidence type="ECO:0000256" key="1">
    <source>
        <dbReference type="SAM" id="MobiDB-lite"/>
    </source>
</evidence>
<proteinExistence type="predicted"/>
<evidence type="ECO:0000313" key="2">
    <source>
        <dbReference type="EMBL" id="KAK3693979.1"/>
    </source>
</evidence>
<name>A0AAE0XID3_9PEZI</name>
<dbReference type="EMBL" id="JAULSO010000001">
    <property type="protein sequence ID" value="KAK3693979.1"/>
    <property type="molecule type" value="Genomic_DNA"/>
</dbReference>